<protein>
    <submittedName>
        <fullName evidence="2">Uncharacterized protein</fullName>
    </submittedName>
</protein>
<gene>
    <name evidence="2" type="ORF">ACFFNX_04420</name>
</gene>
<reference evidence="2 3" key="1">
    <citation type="submission" date="2024-09" db="EMBL/GenBank/DDBJ databases">
        <authorList>
            <person name="Sun Q."/>
            <person name="Mori K."/>
        </authorList>
    </citation>
    <scope>NUCLEOTIDE SEQUENCE [LARGE SCALE GENOMIC DNA]</scope>
    <source>
        <strain evidence="2 3">TBRC 0563</strain>
    </source>
</reference>
<dbReference type="Proteomes" id="UP001589627">
    <property type="component" value="Unassembled WGS sequence"/>
</dbReference>
<sequence>MASPNIGDSENEEPRTKPPEALPPADNVRGPHTADDRVIAMALTATWMLTTGRRLRDVPMFHDLSVPDLIDFWADDHIASNPKIRSGLPEREHRDNAPSYIRRRMA</sequence>
<comment type="caution">
    <text evidence="2">The sequence shown here is derived from an EMBL/GenBank/DDBJ whole genome shotgun (WGS) entry which is preliminary data.</text>
</comment>
<keyword evidence="3" id="KW-1185">Reference proteome</keyword>
<feature type="region of interest" description="Disordered" evidence="1">
    <location>
        <begin position="81"/>
        <end position="106"/>
    </location>
</feature>
<accession>A0ABV5Y8T1</accession>
<organism evidence="2 3">
    <name type="scientific">Actinoallomurus acaciae</name>
    <dbReference type="NCBI Taxonomy" id="502577"/>
    <lineage>
        <taxon>Bacteria</taxon>
        <taxon>Bacillati</taxon>
        <taxon>Actinomycetota</taxon>
        <taxon>Actinomycetes</taxon>
        <taxon>Streptosporangiales</taxon>
        <taxon>Thermomonosporaceae</taxon>
        <taxon>Actinoallomurus</taxon>
    </lineage>
</organism>
<name>A0ABV5Y8T1_9ACTN</name>
<evidence type="ECO:0000313" key="3">
    <source>
        <dbReference type="Proteomes" id="UP001589627"/>
    </source>
</evidence>
<evidence type="ECO:0000256" key="1">
    <source>
        <dbReference type="SAM" id="MobiDB-lite"/>
    </source>
</evidence>
<feature type="region of interest" description="Disordered" evidence="1">
    <location>
        <begin position="1"/>
        <end position="33"/>
    </location>
</feature>
<dbReference type="EMBL" id="JBHLZP010000017">
    <property type="protein sequence ID" value="MFB9831430.1"/>
    <property type="molecule type" value="Genomic_DNA"/>
</dbReference>
<evidence type="ECO:0000313" key="2">
    <source>
        <dbReference type="EMBL" id="MFB9831430.1"/>
    </source>
</evidence>
<proteinExistence type="predicted"/>
<dbReference type="RefSeq" id="WP_378195494.1">
    <property type="nucleotide sequence ID" value="NZ_JBHLZP010000017.1"/>
</dbReference>